<gene>
    <name evidence="1" type="ORF">BKD09_33075</name>
</gene>
<sequence length="55" mass="5951">MPPGATRSAVSPWQDRPAWQDLPAWQDRPATLSWSPSSQGVCSEVAAPAPLYLLC</sequence>
<name>A0A1L3FIS8_BRAJP</name>
<dbReference type="Proteomes" id="UP000181962">
    <property type="component" value="Chromosome"/>
</dbReference>
<dbReference type="AlphaFoldDB" id="A0A1L3FIS8"/>
<evidence type="ECO:0000313" key="2">
    <source>
        <dbReference type="Proteomes" id="UP000181962"/>
    </source>
</evidence>
<dbReference type="EMBL" id="CP017637">
    <property type="protein sequence ID" value="APG13191.1"/>
    <property type="molecule type" value="Genomic_DNA"/>
</dbReference>
<reference evidence="1 2" key="1">
    <citation type="submission" date="2016-11" db="EMBL/GenBank/DDBJ databases">
        <title>Complete Genome Sequence of Bradyrhizobium sp. strain J5, an isolated from soybean nodule in Hokkaido.</title>
        <authorList>
            <person name="Kanehara K."/>
        </authorList>
    </citation>
    <scope>NUCLEOTIDE SEQUENCE [LARGE SCALE GENOMIC DNA]</scope>
    <source>
        <strain evidence="1 2">J5</strain>
    </source>
</reference>
<evidence type="ECO:0000313" key="1">
    <source>
        <dbReference type="EMBL" id="APG13191.1"/>
    </source>
</evidence>
<accession>A0A1L3FIS8</accession>
<organism evidence="1 2">
    <name type="scientific">Bradyrhizobium japonicum</name>
    <dbReference type="NCBI Taxonomy" id="375"/>
    <lineage>
        <taxon>Bacteria</taxon>
        <taxon>Pseudomonadati</taxon>
        <taxon>Pseudomonadota</taxon>
        <taxon>Alphaproteobacteria</taxon>
        <taxon>Hyphomicrobiales</taxon>
        <taxon>Nitrobacteraceae</taxon>
        <taxon>Bradyrhizobium</taxon>
    </lineage>
</organism>
<proteinExistence type="predicted"/>
<protein>
    <submittedName>
        <fullName evidence="1">Uncharacterized protein</fullName>
    </submittedName>
</protein>